<dbReference type="KEGG" id="gak:X907_0433"/>
<protein>
    <submittedName>
        <fullName evidence="6">Methyl-accepting chemotaxis sensory transducer</fullName>
    </submittedName>
</protein>
<dbReference type="InterPro" id="IPR004089">
    <property type="entry name" value="MCPsignal_dom"/>
</dbReference>
<keyword evidence="3" id="KW-0807">Transducer</keyword>
<dbReference type="GO" id="GO:0006935">
    <property type="term" value="P:chemotaxis"/>
    <property type="evidence" value="ECO:0007669"/>
    <property type="project" value="InterPro"/>
</dbReference>
<dbReference type="RefSeq" id="WP_127565415.1">
    <property type="nucleotide sequence ID" value="NZ_BMFB01000002.1"/>
</dbReference>
<keyword evidence="2" id="KW-0472">Membrane</keyword>
<evidence type="ECO:0000313" key="6">
    <source>
        <dbReference type="EMBL" id="AZU02981.1"/>
    </source>
</evidence>
<evidence type="ECO:0000256" key="1">
    <source>
        <dbReference type="ARBA" id="ARBA00004429"/>
    </source>
</evidence>
<dbReference type="GO" id="GO:0019825">
    <property type="term" value="F:oxygen binding"/>
    <property type="evidence" value="ECO:0007669"/>
    <property type="project" value="InterPro"/>
</dbReference>
<accession>A0A3T0E6H6</accession>
<dbReference type="PROSITE" id="PS50192">
    <property type="entry name" value="T_SNARE"/>
    <property type="match status" value="1"/>
</dbReference>
<dbReference type="InterPro" id="IPR044398">
    <property type="entry name" value="Globin-sensor_dom"/>
</dbReference>
<name>A0A3T0E6H6_9PROT</name>
<dbReference type="InterPro" id="IPR012292">
    <property type="entry name" value="Globin/Proto"/>
</dbReference>
<keyword evidence="2" id="KW-1003">Cell membrane</keyword>
<dbReference type="Pfam" id="PF11563">
    <property type="entry name" value="Protoglobin"/>
    <property type="match status" value="1"/>
</dbReference>
<evidence type="ECO:0000256" key="5">
    <source>
        <dbReference type="SAM" id="MobiDB-lite"/>
    </source>
</evidence>
<dbReference type="SUPFAM" id="SSF46458">
    <property type="entry name" value="Globin-like"/>
    <property type="match status" value="1"/>
</dbReference>
<dbReference type="Gene3D" id="1.10.287.950">
    <property type="entry name" value="Methyl-accepting chemotaxis protein"/>
    <property type="match status" value="1"/>
</dbReference>
<dbReference type="GO" id="GO:0004888">
    <property type="term" value="F:transmembrane signaling receptor activity"/>
    <property type="evidence" value="ECO:0007669"/>
    <property type="project" value="InterPro"/>
</dbReference>
<gene>
    <name evidence="6" type="ORF">X907_0433</name>
</gene>
<dbReference type="PANTHER" id="PTHR32089:SF112">
    <property type="entry name" value="LYSOZYME-LIKE PROTEIN-RELATED"/>
    <property type="match status" value="1"/>
</dbReference>
<dbReference type="Pfam" id="PF00015">
    <property type="entry name" value="MCPsignal"/>
    <property type="match status" value="1"/>
</dbReference>
<dbReference type="PRINTS" id="PR00260">
    <property type="entry name" value="CHEMTRNSDUCR"/>
</dbReference>
<dbReference type="GO" id="GO:0007165">
    <property type="term" value="P:signal transduction"/>
    <property type="evidence" value="ECO:0007669"/>
    <property type="project" value="UniProtKB-KW"/>
</dbReference>
<comment type="subcellular location">
    <subcellularLocation>
        <location evidence="1">Cell inner membrane</location>
        <topology evidence="1">Multi-pass membrane protein</topology>
    </subcellularLocation>
</comment>
<dbReference type="OrthoDB" id="4514964at2"/>
<proteinExistence type="inferred from homology"/>
<dbReference type="InterPro" id="IPR004090">
    <property type="entry name" value="Chemotax_Me-accpt_rcpt"/>
</dbReference>
<evidence type="ECO:0000313" key="7">
    <source>
        <dbReference type="Proteomes" id="UP000286954"/>
    </source>
</evidence>
<dbReference type="PROSITE" id="PS50111">
    <property type="entry name" value="CHEMOTAXIS_TRANSDUC_2"/>
    <property type="match status" value="1"/>
</dbReference>
<evidence type="ECO:0000256" key="4">
    <source>
        <dbReference type="ARBA" id="ARBA00029447"/>
    </source>
</evidence>
<organism evidence="6 7">
    <name type="scientific">Glycocaulis alkaliphilus</name>
    <dbReference type="NCBI Taxonomy" id="1434191"/>
    <lineage>
        <taxon>Bacteria</taxon>
        <taxon>Pseudomonadati</taxon>
        <taxon>Pseudomonadota</taxon>
        <taxon>Alphaproteobacteria</taxon>
        <taxon>Maricaulales</taxon>
        <taxon>Maricaulaceae</taxon>
        <taxon>Glycocaulis</taxon>
    </lineage>
</organism>
<dbReference type="PANTHER" id="PTHR32089">
    <property type="entry name" value="METHYL-ACCEPTING CHEMOTAXIS PROTEIN MCPB"/>
    <property type="match status" value="1"/>
</dbReference>
<evidence type="ECO:0000256" key="2">
    <source>
        <dbReference type="ARBA" id="ARBA00022519"/>
    </source>
</evidence>
<feature type="region of interest" description="Disordered" evidence="5">
    <location>
        <begin position="252"/>
        <end position="273"/>
    </location>
</feature>
<sequence length="451" mass="47521">MTDSQLSERFDFLSFTESDRARLRSLKPLVAAELPAILDQFYLDISKHPEVDAMFKSAEMRSHARQKQLEHWLRICDAQYGADYLQSVQRIGETHARLGLKPAWYFGGYAKIVGGMVKAIIHKANASRNFLQRFGNDGELAVALDTLVKAAMLDMDLCMSTIDACAARAKAEERNALAGEFEKTISSIVSSVAAASEELSTTAKAMAQTAEGTTERSSSVAAASEEASVSARTVAQAAGELTRAIGEISERASEAAGASSQAREEARRTAETMAELSSAAERIGTIVSLIETVAEQTNLLALNATIEAARAGEAGKGFAVVASEVKSLAAQTANATEEISSQIANVQSVVNTAVKAIEAVSGSIEQVTGVSASISAAVEEQSAATAEIERNTNQSAESSGMVSQTITEVLCGAQETSNSAGAVVSAAAELGNQAERLRGDVSRFLERIRAA</sequence>
<dbReference type="CDD" id="cd01068">
    <property type="entry name" value="globin_sensor"/>
    <property type="match status" value="1"/>
</dbReference>
<keyword evidence="7" id="KW-1185">Reference proteome</keyword>
<dbReference type="SUPFAM" id="SSF58104">
    <property type="entry name" value="Methyl-accepting chemotaxis protein (MCP) signaling domain"/>
    <property type="match status" value="1"/>
</dbReference>
<comment type="similarity">
    <text evidence="4">Belongs to the methyl-accepting chemotaxis (MCP) protein family.</text>
</comment>
<dbReference type="GO" id="GO:0005886">
    <property type="term" value="C:plasma membrane"/>
    <property type="evidence" value="ECO:0007669"/>
    <property type="project" value="UniProtKB-SubCell"/>
</dbReference>
<dbReference type="InterPro" id="IPR000727">
    <property type="entry name" value="T_SNARE_dom"/>
</dbReference>
<dbReference type="Proteomes" id="UP000286954">
    <property type="component" value="Chromosome"/>
</dbReference>
<dbReference type="AlphaFoldDB" id="A0A3T0E6H6"/>
<keyword evidence="2" id="KW-0997">Cell inner membrane</keyword>
<dbReference type="SMART" id="SM00283">
    <property type="entry name" value="MA"/>
    <property type="match status" value="1"/>
</dbReference>
<feature type="compositionally biased region" description="Low complexity" evidence="5">
    <location>
        <begin position="215"/>
        <end position="225"/>
    </location>
</feature>
<evidence type="ECO:0000256" key="3">
    <source>
        <dbReference type="ARBA" id="ARBA00023224"/>
    </source>
</evidence>
<reference evidence="6 7" key="1">
    <citation type="submission" date="2016-12" db="EMBL/GenBank/DDBJ databases">
        <title>The genome of dimorphic prosthecate Glycocaulis alkaliphilus 6b-8t, isolated from crude oil dictates its adaptability in petroleum environments.</title>
        <authorList>
            <person name="Wu X.-L."/>
            <person name="Geng S."/>
        </authorList>
    </citation>
    <scope>NUCLEOTIDE SEQUENCE [LARGE SCALE GENOMIC DNA]</scope>
    <source>
        <strain evidence="6 7">6B-8</strain>
    </source>
</reference>
<dbReference type="InterPro" id="IPR009050">
    <property type="entry name" value="Globin-like_sf"/>
</dbReference>
<dbReference type="EMBL" id="CP018911">
    <property type="protein sequence ID" value="AZU02981.1"/>
    <property type="molecule type" value="Genomic_DNA"/>
</dbReference>
<dbReference type="InterPro" id="IPR039379">
    <property type="entry name" value="Protoglobin_sensor_dom"/>
</dbReference>
<feature type="region of interest" description="Disordered" evidence="5">
    <location>
        <begin position="204"/>
        <end position="225"/>
    </location>
</feature>
<dbReference type="Gene3D" id="1.10.490.10">
    <property type="entry name" value="Globins"/>
    <property type="match status" value="1"/>
</dbReference>
<dbReference type="GO" id="GO:0020037">
    <property type="term" value="F:heme binding"/>
    <property type="evidence" value="ECO:0007669"/>
    <property type="project" value="InterPro"/>
</dbReference>